<protein>
    <recommendedName>
        <fullName evidence="4">Methyltransferase domain-containing protein</fullName>
    </recommendedName>
</protein>
<proteinExistence type="predicted"/>
<gene>
    <name evidence="2" type="ORF">ACFPIH_48465</name>
</gene>
<evidence type="ECO:0000313" key="2">
    <source>
        <dbReference type="EMBL" id="MFC4507171.1"/>
    </source>
</evidence>
<keyword evidence="3" id="KW-1185">Reference proteome</keyword>
<dbReference type="InterPro" id="IPR029063">
    <property type="entry name" value="SAM-dependent_MTases_sf"/>
</dbReference>
<name>A0ABV9B9H3_9ACTN</name>
<dbReference type="Gene3D" id="3.40.50.150">
    <property type="entry name" value="Vaccinia Virus protein VP39"/>
    <property type="match status" value="1"/>
</dbReference>
<sequence length="52" mass="5640">MIGVDHDPAMFAEARRRTSGMPAVQIREGDAHACPPRRARHSGPGQSVICSR</sequence>
<evidence type="ECO:0008006" key="4">
    <source>
        <dbReference type="Google" id="ProtNLM"/>
    </source>
</evidence>
<comment type="caution">
    <text evidence="2">The sequence shown here is derived from an EMBL/GenBank/DDBJ whole genome shotgun (WGS) entry which is preliminary data.</text>
</comment>
<accession>A0ABV9B9H3</accession>
<feature type="region of interest" description="Disordered" evidence="1">
    <location>
        <begin position="1"/>
        <end position="52"/>
    </location>
</feature>
<dbReference type="Proteomes" id="UP001595839">
    <property type="component" value="Unassembled WGS sequence"/>
</dbReference>
<organism evidence="2 3">
    <name type="scientific">Streptomyces vulcanius</name>
    <dbReference type="NCBI Taxonomy" id="1441876"/>
    <lineage>
        <taxon>Bacteria</taxon>
        <taxon>Bacillati</taxon>
        <taxon>Actinomycetota</taxon>
        <taxon>Actinomycetes</taxon>
        <taxon>Kitasatosporales</taxon>
        <taxon>Streptomycetaceae</taxon>
        <taxon>Streptomyces</taxon>
    </lineage>
</organism>
<feature type="compositionally biased region" description="Basic and acidic residues" evidence="1">
    <location>
        <begin position="1"/>
        <end position="16"/>
    </location>
</feature>
<dbReference type="RefSeq" id="WP_381185445.1">
    <property type="nucleotide sequence ID" value="NZ_JBHSFK010000052.1"/>
</dbReference>
<evidence type="ECO:0000313" key="3">
    <source>
        <dbReference type="Proteomes" id="UP001595839"/>
    </source>
</evidence>
<dbReference type="EMBL" id="JBHSFK010000052">
    <property type="protein sequence ID" value="MFC4507171.1"/>
    <property type="molecule type" value="Genomic_DNA"/>
</dbReference>
<reference evidence="3" key="1">
    <citation type="journal article" date="2019" name="Int. J. Syst. Evol. Microbiol.">
        <title>The Global Catalogue of Microorganisms (GCM) 10K type strain sequencing project: providing services to taxonomists for standard genome sequencing and annotation.</title>
        <authorList>
            <consortium name="The Broad Institute Genomics Platform"/>
            <consortium name="The Broad Institute Genome Sequencing Center for Infectious Disease"/>
            <person name="Wu L."/>
            <person name="Ma J."/>
        </authorList>
    </citation>
    <scope>NUCLEOTIDE SEQUENCE [LARGE SCALE GENOMIC DNA]</scope>
    <source>
        <strain evidence="3">CGMCC 4.7177</strain>
    </source>
</reference>
<evidence type="ECO:0000256" key="1">
    <source>
        <dbReference type="SAM" id="MobiDB-lite"/>
    </source>
</evidence>